<dbReference type="InterPro" id="IPR020449">
    <property type="entry name" value="Tscrpt_reg_AraC-type_HTH"/>
</dbReference>
<accession>A0A917GQS4</accession>
<evidence type="ECO:0000256" key="3">
    <source>
        <dbReference type="ARBA" id="ARBA00023163"/>
    </source>
</evidence>
<dbReference type="PANTHER" id="PTHR43280">
    <property type="entry name" value="ARAC-FAMILY TRANSCRIPTIONAL REGULATOR"/>
    <property type="match status" value="1"/>
</dbReference>
<dbReference type="PROSITE" id="PS01124">
    <property type="entry name" value="HTH_ARAC_FAMILY_2"/>
    <property type="match status" value="1"/>
</dbReference>
<keyword evidence="6" id="KW-1185">Reference proteome</keyword>
<dbReference type="PRINTS" id="PR00032">
    <property type="entry name" value="HTHARAC"/>
</dbReference>
<gene>
    <name evidence="5" type="ORF">GCM10010918_04220</name>
</gene>
<comment type="caution">
    <text evidence="5">The sequence shown here is derived from an EMBL/GenBank/DDBJ whole genome shotgun (WGS) entry which is preliminary data.</text>
</comment>
<evidence type="ECO:0000313" key="6">
    <source>
        <dbReference type="Proteomes" id="UP000600247"/>
    </source>
</evidence>
<dbReference type="SUPFAM" id="SSF46689">
    <property type="entry name" value="Homeodomain-like"/>
    <property type="match status" value="2"/>
</dbReference>
<dbReference type="RefSeq" id="WP_188887276.1">
    <property type="nucleotide sequence ID" value="NZ_BMHY01000001.1"/>
</dbReference>
<dbReference type="SUPFAM" id="SSF51182">
    <property type="entry name" value="RmlC-like cupins"/>
    <property type="match status" value="1"/>
</dbReference>
<dbReference type="Gene3D" id="1.10.10.60">
    <property type="entry name" value="Homeodomain-like"/>
    <property type="match status" value="2"/>
</dbReference>
<evidence type="ECO:0000313" key="5">
    <source>
        <dbReference type="EMBL" id="GGG54562.1"/>
    </source>
</evidence>
<keyword evidence="1" id="KW-0805">Transcription regulation</keyword>
<feature type="domain" description="HTH araC/xylS-type" evidence="4">
    <location>
        <begin position="189"/>
        <end position="287"/>
    </location>
</feature>
<dbReference type="Proteomes" id="UP000600247">
    <property type="component" value="Unassembled WGS sequence"/>
</dbReference>
<name>A0A917GQS4_9BACL</name>
<organism evidence="5 6">
    <name type="scientific">Paenibacillus radicis</name>
    <name type="common">ex Gao et al. 2016</name>
    <dbReference type="NCBI Taxonomy" id="1737354"/>
    <lineage>
        <taxon>Bacteria</taxon>
        <taxon>Bacillati</taxon>
        <taxon>Bacillota</taxon>
        <taxon>Bacilli</taxon>
        <taxon>Bacillales</taxon>
        <taxon>Paenibacillaceae</taxon>
        <taxon>Paenibacillus</taxon>
    </lineage>
</organism>
<keyword evidence="2" id="KW-0238">DNA-binding</keyword>
<dbReference type="PANTHER" id="PTHR43280:SF27">
    <property type="entry name" value="TRANSCRIPTIONAL REGULATOR MTLR"/>
    <property type="match status" value="1"/>
</dbReference>
<dbReference type="GO" id="GO:0003700">
    <property type="term" value="F:DNA-binding transcription factor activity"/>
    <property type="evidence" value="ECO:0007669"/>
    <property type="project" value="InterPro"/>
</dbReference>
<evidence type="ECO:0000259" key="4">
    <source>
        <dbReference type="PROSITE" id="PS01124"/>
    </source>
</evidence>
<sequence length="288" mass="33541">MKEQHMHAWHEKITRKTNSPLNIIISPVEFGTGAHWHKEMEIVYIMEGSMEIGLHHERIAMQPRDLLFIGSCDVHQFFASPQGCKKIILQLEKSIFENCADEVFTKRFDTPHLNSENPLMAEGLQTLHSLFERNALDIYEEWENRRHGCDLAIKARVNDMLTGIVRHMPMSPYSPEETIKRLEKQRRLEDVLKYIEQHYESDITLTSAADVSGYSVHYFSRFFKEATDKNFVDYVNEFRITEAMQQLKDGDASVTDIAFKVGFNSIETFNRVFKKLNGCTPTVYRSKI</sequence>
<dbReference type="InterPro" id="IPR013096">
    <property type="entry name" value="Cupin_2"/>
</dbReference>
<dbReference type="Pfam" id="PF12833">
    <property type="entry name" value="HTH_18"/>
    <property type="match status" value="1"/>
</dbReference>
<dbReference type="Gene3D" id="2.60.120.10">
    <property type="entry name" value="Jelly Rolls"/>
    <property type="match status" value="1"/>
</dbReference>
<dbReference type="InterPro" id="IPR011051">
    <property type="entry name" value="RmlC_Cupin_sf"/>
</dbReference>
<dbReference type="GO" id="GO:0043565">
    <property type="term" value="F:sequence-specific DNA binding"/>
    <property type="evidence" value="ECO:0007669"/>
    <property type="project" value="InterPro"/>
</dbReference>
<dbReference type="InterPro" id="IPR009057">
    <property type="entry name" value="Homeodomain-like_sf"/>
</dbReference>
<evidence type="ECO:0000256" key="1">
    <source>
        <dbReference type="ARBA" id="ARBA00023015"/>
    </source>
</evidence>
<dbReference type="InterPro" id="IPR018062">
    <property type="entry name" value="HTH_AraC-typ_CS"/>
</dbReference>
<protein>
    <submittedName>
        <fullName evidence="5">AraC family transcriptional regulator</fullName>
    </submittedName>
</protein>
<keyword evidence="3" id="KW-0804">Transcription</keyword>
<dbReference type="EMBL" id="BMHY01000001">
    <property type="protein sequence ID" value="GGG54562.1"/>
    <property type="molecule type" value="Genomic_DNA"/>
</dbReference>
<dbReference type="InterPro" id="IPR018060">
    <property type="entry name" value="HTH_AraC"/>
</dbReference>
<proteinExistence type="predicted"/>
<dbReference type="Pfam" id="PF07883">
    <property type="entry name" value="Cupin_2"/>
    <property type="match status" value="1"/>
</dbReference>
<dbReference type="PROSITE" id="PS00041">
    <property type="entry name" value="HTH_ARAC_FAMILY_1"/>
    <property type="match status" value="1"/>
</dbReference>
<dbReference type="InterPro" id="IPR014710">
    <property type="entry name" value="RmlC-like_jellyroll"/>
</dbReference>
<evidence type="ECO:0000256" key="2">
    <source>
        <dbReference type="ARBA" id="ARBA00023125"/>
    </source>
</evidence>
<dbReference type="AlphaFoldDB" id="A0A917GQS4"/>
<reference evidence="5 6" key="1">
    <citation type="journal article" date="2014" name="Int. J. Syst. Evol. Microbiol.">
        <title>Complete genome sequence of Corynebacterium casei LMG S-19264T (=DSM 44701T), isolated from a smear-ripened cheese.</title>
        <authorList>
            <consortium name="US DOE Joint Genome Institute (JGI-PGF)"/>
            <person name="Walter F."/>
            <person name="Albersmeier A."/>
            <person name="Kalinowski J."/>
            <person name="Ruckert C."/>
        </authorList>
    </citation>
    <scope>NUCLEOTIDE SEQUENCE [LARGE SCALE GENOMIC DNA]</scope>
    <source>
        <strain evidence="5 6">CGMCC 1.15286</strain>
    </source>
</reference>
<dbReference type="SMART" id="SM00342">
    <property type="entry name" value="HTH_ARAC"/>
    <property type="match status" value="1"/>
</dbReference>